<dbReference type="RefSeq" id="WP_213483666.1">
    <property type="nucleotide sequence ID" value="NZ_CAJRAY010000019.1"/>
</dbReference>
<proteinExistence type="predicted"/>
<keyword evidence="2" id="KW-1185">Reference proteome</keyword>
<comment type="caution">
    <text evidence="1">The sequence shown here is derived from an EMBL/GenBank/DDBJ whole genome shotgun (WGS) entry which is preliminary data.</text>
</comment>
<protein>
    <submittedName>
        <fullName evidence="1">Uncharacterized protein</fullName>
    </submittedName>
</protein>
<evidence type="ECO:0000313" key="1">
    <source>
        <dbReference type="EMBL" id="CAG5080823.1"/>
    </source>
</evidence>
<gene>
    <name evidence="1" type="primary">txxe 353</name>
    <name evidence="1" type="ORF">TXXE_04580</name>
</gene>
<organism evidence="1 2">
    <name type="scientific">Thermobacillus xylanilyticus</name>
    <dbReference type="NCBI Taxonomy" id="76633"/>
    <lineage>
        <taxon>Bacteria</taxon>
        <taxon>Bacillati</taxon>
        <taxon>Bacillota</taxon>
        <taxon>Bacilli</taxon>
        <taxon>Bacillales</taxon>
        <taxon>Paenibacillaceae</taxon>
        <taxon>Thermobacillus</taxon>
    </lineage>
</organism>
<evidence type="ECO:0000313" key="2">
    <source>
        <dbReference type="Proteomes" id="UP000681526"/>
    </source>
</evidence>
<dbReference type="Proteomes" id="UP000681526">
    <property type="component" value="Unassembled WGS sequence"/>
</dbReference>
<reference evidence="1 2" key="1">
    <citation type="submission" date="2021-04" db="EMBL/GenBank/DDBJ databases">
        <authorList>
            <person name="Rakotoarivonina H."/>
        </authorList>
    </citation>
    <scope>NUCLEOTIDE SEQUENCE [LARGE SCALE GENOMIC DNA]</scope>
    <source>
        <strain evidence="1 2">XE</strain>
    </source>
</reference>
<sequence>MELNQEELERTVALLTSTIAKCEKMQQKFTEGSSRHSLLKNRIKALQISKALLTNDPSANYTSRELRDALPPVQSIIHKTTKAQRKYEQGSPKYNQFEPLIRAMEISKACIEGKIMEGAAQPEQRSP</sequence>
<name>A0ABM8V1L4_THEXY</name>
<dbReference type="EMBL" id="CAJRAY010000019">
    <property type="protein sequence ID" value="CAG5080823.1"/>
    <property type="molecule type" value="Genomic_DNA"/>
</dbReference>
<accession>A0ABM8V1L4</accession>